<protein>
    <recommendedName>
        <fullName evidence="6">Ribosomal RNA small subunit methyltransferase I</fullName>
        <ecNumber evidence="6">2.1.1.198</ecNumber>
    </recommendedName>
    <alternativeName>
        <fullName evidence="6">16S rRNA 2'-O-ribose C1402 methyltransferase</fullName>
    </alternativeName>
    <alternativeName>
        <fullName evidence="6">rRNA (cytidine-2'-O-)-methyltransferase RsmI</fullName>
    </alternativeName>
</protein>
<dbReference type="InterPro" id="IPR018063">
    <property type="entry name" value="SAM_MeTrfase_RsmI_CS"/>
</dbReference>
<evidence type="ECO:0000313" key="9">
    <source>
        <dbReference type="EMBL" id="CDI01362.1"/>
    </source>
</evidence>
<evidence type="ECO:0000259" key="7">
    <source>
        <dbReference type="Pfam" id="PF00590"/>
    </source>
</evidence>
<evidence type="ECO:0000256" key="1">
    <source>
        <dbReference type="ARBA" id="ARBA00022490"/>
    </source>
</evidence>
<evidence type="ECO:0000256" key="4">
    <source>
        <dbReference type="ARBA" id="ARBA00022679"/>
    </source>
</evidence>
<dbReference type="OrthoDB" id="9809084at2"/>
<dbReference type="Gene3D" id="3.40.1010.10">
    <property type="entry name" value="Cobalt-precorrin-4 Transmethylase, Domain 1"/>
    <property type="match status" value="1"/>
</dbReference>
<comment type="similarity">
    <text evidence="6">Belongs to the methyltransferase superfamily. RsmI family.</text>
</comment>
<dbReference type="SUPFAM" id="SSF53790">
    <property type="entry name" value="Tetrapyrrole methylase"/>
    <property type="match status" value="1"/>
</dbReference>
<keyword evidence="3 6" id="KW-0489">Methyltransferase</keyword>
<name>W6M1R0_9GAMM</name>
<dbReference type="EC" id="2.1.1.198" evidence="6"/>
<dbReference type="RefSeq" id="WP_048670467.1">
    <property type="nucleotide sequence ID" value="NZ_CBTJ020000020.1"/>
</dbReference>
<dbReference type="GO" id="GO:0005737">
    <property type="term" value="C:cytoplasm"/>
    <property type="evidence" value="ECO:0007669"/>
    <property type="project" value="UniProtKB-SubCell"/>
</dbReference>
<organism evidence="9 10">
    <name type="scientific">Candidatus Competibacter denitrificans Run_A_D11</name>
    <dbReference type="NCBI Taxonomy" id="1400863"/>
    <lineage>
        <taxon>Bacteria</taxon>
        <taxon>Pseudomonadati</taxon>
        <taxon>Pseudomonadota</taxon>
        <taxon>Gammaproteobacteria</taxon>
        <taxon>Candidatus Competibacteraceae</taxon>
        <taxon>Candidatus Competibacter</taxon>
    </lineage>
</organism>
<feature type="domain" description="RsmI HTH" evidence="8">
    <location>
        <begin position="234"/>
        <end position="278"/>
    </location>
</feature>
<dbReference type="AlphaFoldDB" id="W6M1R0"/>
<comment type="caution">
    <text evidence="9">The sequence shown here is derived from an EMBL/GenBank/DDBJ whole genome shotgun (WGS) entry which is preliminary data.</text>
</comment>
<dbReference type="FunFam" id="3.30.950.10:FF:000002">
    <property type="entry name" value="Ribosomal RNA small subunit methyltransferase I"/>
    <property type="match status" value="1"/>
</dbReference>
<dbReference type="InterPro" id="IPR014777">
    <property type="entry name" value="4pyrrole_Mease_sub1"/>
</dbReference>
<dbReference type="HAMAP" id="MF_01877">
    <property type="entry name" value="16SrRNA_methyltr_I"/>
    <property type="match status" value="1"/>
</dbReference>
<dbReference type="FunFam" id="3.40.1010.10:FF:000002">
    <property type="entry name" value="Ribosomal RNA small subunit methyltransferase I"/>
    <property type="match status" value="1"/>
</dbReference>
<keyword evidence="5 6" id="KW-0949">S-adenosyl-L-methionine</keyword>
<proteinExistence type="inferred from homology"/>
<accession>W6M1R0</accession>
<evidence type="ECO:0000259" key="8">
    <source>
        <dbReference type="Pfam" id="PF23016"/>
    </source>
</evidence>
<sequence>MTLSSGTLYVVATPIGNLEDITLRALRILREVDYIAAEDTRHTGQLLRHFEIDKPLLSLHEHNERNRVAQIAELLAQGKNVALVSDAGTPLISDPGFPLVRELRQRKLSVVPIPGPSSVLAALSVAGLPTDRFVFEGFLPAKSTARRERLRALAGEQRTLIFFESSHRVSDCLADMVTEIGGERLAVIARELTKRFEDVHGATLAELAGWLSADPNRNKGEFVVLVQGAPSATEADTPETRRLLTALLAELPTSRAVVVVAKLTGLPKRALYDLAITLNGSLAMAND</sequence>
<evidence type="ECO:0000313" key="10">
    <source>
        <dbReference type="Proteomes" id="UP000035760"/>
    </source>
</evidence>
<dbReference type="GO" id="GO:0070677">
    <property type="term" value="F:rRNA (cytosine-2'-O-)-methyltransferase activity"/>
    <property type="evidence" value="ECO:0007669"/>
    <property type="project" value="UniProtKB-UniRule"/>
</dbReference>
<dbReference type="CDD" id="cd11648">
    <property type="entry name" value="RsmI"/>
    <property type="match status" value="1"/>
</dbReference>
<dbReference type="NCBIfam" id="TIGR00096">
    <property type="entry name" value="16S rRNA (cytidine(1402)-2'-O)-methyltransferase"/>
    <property type="match status" value="1"/>
</dbReference>
<dbReference type="PIRSF" id="PIRSF005917">
    <property type="entry name" value="MTase_YraL"/>
    <property type="match status" value="1"/>
</dbReference>
<dbReference type="InterPro" id="IPR053910">
    <property type="entry name" value="RsmI_HTH"/>
</dbReference>
<dbReference type="InterPro" id="IPR000878">
    <property type="entry name" value="4pyrrol_Mease"/>
</dbReference>
<keyword evidence="10" id="KW-1185">Reference proteome</keyword>
<evidence type="ECO:0000256" key="3">
    <source>
        <dbReference type="ARBA" id="ARBA00022603"/>
    </source>
</evidence>
<dbReference type="Proteomes" id="UP000035760">
    <property type="component" value="Unassembled WGS sequence"/>
</dbReference>
<keyword evidence="1 6" id="KW-0963">Cytoplasm</keyword>
<evidence type="ECO:0000256" key="5">
    <source>
        <dbReference type="ARBA" id="ARBA00022691"/>
    </source>
</evidence>
<dbReference type="EMBL" id="CBTJ020000020">
    <property type="protein sequence ID" value="CDI01362.1"/>
    <property type="molecule type" value="Genomic_DNA"/>
</dbReference>
<dbReference type="STRING" id="1400863.BN873_150150"/>
<dbReference type="PANTHER" id="PTHR46111:SF1">
    <property type="entry name" value="RIBOSOMAL RNA SMALL SUBUNIT METHYLTRANSFERASE I"/>
    <property type="match status" value="1"/>
</dbReference>
<dbReference type="Pfam" id="PF00590">
    <property type="entry name" value="TP_methylase"/>
    <property type="match status" value="1"/>
</dbReference>
<evidence type="ECO:0000256" key="6">
    <source>
        <dbReference type="HAMAP-Rule" id="MF_01877"/>
    </source>
</evidence>
<dbReference type="Gene3D" id="3.30.950.10">
    <property type="entry name" value="Methyltransferase, Cobalt-precorrin-4 Transmethylase, Domain 2"/>
    <property type="match status" value="1"/>
</dbReference>
<gene>
    <name evidence="6 9" type="primary">rsmI</name>
    <name evidence="9" type="ORF">BN873_150150</name>
</gene>
<feature type="domain" description="Tetrapyrrole methylase" evidence="7">
    <location>
        <begin position="7"/>
        <end position="208"/>
    </location>
</feature>
<reference evidence="9" key="2">
    <citation type="submission" date="2014-03" db="EMBL/GenBank/DDBJ databases">
        <title>Candidatus Competibacter-lineage genomes retrieved from metagenomes reveal functional metabolic diversity.</title>
        <authorList>
            <person name="McIlroy S.J."/>
            <person name="Albertsen M."/>
            <person name="Andresen E.K."/>
            <person name="Saunders A.M."/>
            <person name="Kristiansen R."/>
            <person name="Stokholm-Bjerregaard M."/>
            <person name="Nielsen K.L."/>
            <person name="Nielsen P.H."/>
        </authorList>
    </citation>
    <scope>NUCLEOTIDE SEQUENCE</scope>
    <source>
        <strain evidence="9">Run_A_D11</strain>
    </source>
</reference>
<keyword evidence="2 6" id="KW-0698">rRNA processing</keyword>
<dbReference type="PANTHER" id="PTHR46111">
    <property type="entry name" value="RIBOSOMAL RNA SMALL SUBUNIT METHYLTRANSFERASE I"/>
    <property type="match status" value="1"/>
</dbReference>
<comment type="catalytic activity">
    <reaction evidence="6">
        <text>cytidine(1402) in 16S rRNA + S-adenosyl-L-methionine = 2'-O-methylcytidine(1402) in 16S rRNA + S-adenosyl-L-homocysteine + H(+)</text>
        <dbReference type="Rhea" id="RHEA:42924"/>
        <dbReference type="Rhea" id="RHEA-COMP:10285"/>
        <dbReference type="Rhea" id="RHEA-COMP:10286"/>
        <dbReference type="ChEBI" id="CHEBI:15378"/>
        <dbReference type="ChEBI" id="CHEBI:57856"/>
        <dbReference type="ChEBI" id="CHEBI:59789"/>
        <dbReference type="ChEBI" id="CHEBI:74495"/>
        <dbReference type="ChEBI" id="CHEBI:82748"/>
        <dbReference type="EC" id="2.1.1.198"/>
    </reaction>
</comment>
<comment type="subcellular location">
    <subcellularLocation>
        <location evidence="6">Cytoplasm</location>
    </subcellularLocation>
</comment>
<dbReference type="InterPro" id="IPR008189">
    <property type="entry name" value="rRNA_ssu_MeTfrase_I"/>
</dbReference>
<dbReference type="PROSITE" id="PS01296">
    <property type="entry name" value="RSMI"/>
    <property type="match status" value="1"/>
</dbReference>
<evidence type="ECO:0000256" key="2">
    <source>
        <dbReference type="ARBA" id="ARBA00022552"/>
    </source>
</evidence>
<comment type="function">
    <text evidence="6">Catalyzes the 2'-O-methylation of the ribose of cytidine 1402 (C1402) in 16S rRNA.</text>
</comment>
<keyword evidence="4 6" id="KW-0808">Transferase</keyword>
<dbReference type="InterPro" id="IPR014776">
    <property type="entry name" value="4pyrrole_Mease_sub2"/>
</dbReference>
<dbReference type="Pfam" id="PF23016">
    <property type="entry name" value="RsmI_C"/>
    <property type="match status" value="1"/>
</dbReference>
<reference evidence="9" key="1">
    <citation type="submission" date="2013-07" db="EMBL/GenBank/DDBJ databases">
        <authorList>
            <person name="McIlroy S."/>
        </authorList>
    </citation>
    <scope>NUCLEOTIDE SEQUENCE [LARGE SCALE GENOMIC DNA]</scope>
    <source>
        <strain evidence="9">Run_A_D11</strain>
    </source>
</reference>
<dbReference type="InterPro" id="IPR035996">
    <property type="entry name" value="4pyrrol_Methylase_sf"/>
</dbReference>